<keyword evidence="6 9" id="KW-0479">Metal-binding</keyword>
<dbReference type="PANTHER" id="PTHR11774">
    <property type="entry name" value="GERANYLGERANYL TRANSFERASE TYPE BETA SUBUNIT"/>
    <property type="match status" value="1"/>
</dbReference>
<comment type="caution">
    <text evidence="11">The sequence shown here is derived from an EMBL/GenBank/DDBJ whole genome shotgun (WGS) entry which is preliminary data.</text>
</comment>
<dbReference type="EC" id="2.5.1.58" evidence="2 9"/>
<dbReference type="GO" id="GO:0008270">
    <property type="term" value="F:zinc ion binding"/>
    <property type="evidence" value="ECO:0007669"/>
    <property type="project" value="UniProtKB-UniRule"/>
</dbReference>
<evidence type="ECO:0000313" key="11">
    <source>
        <dbReference type="EMBL" id="KAH3667026.1"/>
    </source>
</evidence>
<evidence type="ECO:0000256" key="9">
    <source>
        <dbReference type="RuleBase" id="RU365056"/>
    </source>
</evidence>
<comment type="subunit">
    <text evidence="9">Heterodimer of an alpha and a beta subunit.</text>
</comment>
<evidence type="ECO:0000256" key="4">
    <source>
        <dbReference type="ARBA" id="ARBA00022602"/>
    </source>
</evidence>
<keyword evidence="7" id="KW-0677">Repeat</keyword>
<proteinExistence type="inferred from homology"/>
<accession>A0A9P8T6K6</accession>
<dbReference type="AlphaFoldDB" id="A0A9P8T6K6"/>
<protein>
    <recommendedName>
        <fullName evidence="3 9">Protein farnesyltransferase subunit beta</fullName>
        <shortName evidence="9">FTase-beta</shortName>
        <ecNumber evidence="2 9">2.5.1.58</ecNumber>
    </recommendedName>
</protein>
<dbReference type="InterPro" id="IPR045089">
    <property type="entry name" value="PGGT1B-like"/>
</dbReference>
<evidence type="ECO:0000256" key="7">
    <source>
        <dbReference type="ARBA" id="ARBA00022737"/>
    </source>
</evidence>
<comment type="cofactor">
    <cofactor evidence="9">
        <name>Zn(2+)</name>
        <dbReference type="ChEBI" id="CHEBI:29105"/>
    </cofactor>
    <text evidence="9">Binds 1 zinc ion per subunit.</text>
</comment>
<evidence type="ECO:0000256" key="2">
    <source>
        <dbReference type="ARBA" id="ARBA00012702"/>
    </source>
</evidence>
<comment type="function">
    <text evidence="9">Catalyzes the transfer of a farnesyl moiety from farnesyl diphosphate to a cysteine at the fourth position from the C-terminus of several proteins. The beta subunit is responsible for peptide-binding.</text>
</comment>
<keyword evidence="4 9" id="KW-0637">Prenyltransferase</keyword>
<dbReference type="InterPro" id="IPR008930">
    <property type="entry name" value="Terpenoid_cyclase/PrenylTrfase"/>
</dbReference>
<evidence type="ECO:0000256" key="3">
    <source>
        <dbReference type="ARBA" id="ARBA00015798"/>
    </source>
</evidence>
<dbReference type="EMBL" id="JAEUBF010001392">
    <property type="protein sequence ID" value="KAH3667026.1"/>
    <property type="molecule type" value="Genomic_DNA"/>
</dbReference>
<dbReference type="OrthoDB" id="10261146at2759"/>
<evidence type="ECO:0000313" key="12">
    <source>
        <dbReference type="Proteomes" id="UP000769528"/>
    </source>
</evidence>
<organism evidence="11 12">
    <name type="scientific">Wickerhamomyces mucosus</name>
    <dbReference type="NCBI Taxonomy" id="1378264"/>
    <lineage>
        <taxon>Eukaryota</taxon>
        <taxon>Fungi</taxon>
        <taxon>Dikarya</taxon>
        <taxon>Ascomycota</taxon>
        <taxon>Saccharomycotina</taxon>
        <taxon>Saccharomycetes</taxon>
        <taxon>Phaffomycetales</taxon>
        <taxon>Wickerhamomycetaceae</taxon>
        <taxon>Wickerhamomyces</taxon>
    </lineage>
</organism>
<evidence type="ECO:0000256" key="1">
    <source>
        <dbReference type="ARBA" id="ARBA00010497"/>
    </source>
</evidence>
<dbReference type="Pfam" id="PF00432">
    <property type="entry name" value="Prenyltrans"/>
    <property type="match status" value="1"/>
</dbReference>
<dbReference type="SUPFAM" id="SSF48239">
    <property type="entry name" value="Terpenoid cyclases/Protein prenyltransferases"/>
    <property type="match status" value="1"/>
</dbReference>
<dbReference type="PANTHER" id="PTHR11774:SF6">
    <property type="entry name" value="PROTEIN FARNESYLTRANSFERASE SUBUNIT BETA"/>
    <property type="match status" value="1"/>
</dbReference>
<keyword evidence="5 9" id="KW-0808">Transferase</keyword>
<evidence type="ECO:0000256" key="6">
    <source>
        <dbReference type="ARBA" id="ARBA00022723"/>
    </source>
</evidence>
<dbReference type="GO" id="GO:0005965">
    <property type="term" value="C:protein farnesyltransferase complex"/>
    <property type="evidence" value="ECO:0007669"/>
    <property type="project" value="UniProtKB-UniRule"/>
</dbReference>
<dbReference type="CDD" id="cd02893">
    <property type="entry name" value="FTase"/>
    <property type="match status" value="1"/>
</dbReference>
<gene>
    <name evidence="11" type="ORF">WICMUC_005373</name>
</gene>
<dbReference type="InterPro" id="IPR001330">
    <property type="entry name" value="Prenyltrans"/>
</dbReference>
<keyword evidence="12" id="KW-1185">Reference proteome</keyword>
<evidence type="ECO:0000259" key="10">
    <source>
        <dbReference type="Pfam" id="PF00432"/>
    </source>
</evidence>
<evidence type="ECO:0000256" key="8">
    <source>
        <dbReference type="ARBA" id="ARBA00022833"/>
    </source>
</evidence>
<reference evidence="11" key="2">
    <citation type="submission" date="2021-01" db="EMBL/GenBank/DDBJ databases">
        <authorList>
            <person name="Schikora-Tamarit M.A."/>
        </authorList>
    </citation>
    <scope>NUCLEOTIDE SEQUENCE</scope>
    <source>
        <strain evidence="11">CBS6341</strain>
    </source>
</reference>
<dbReference type="GO" id="GO:0097354">
    <property type="term" value="P:prenylation"/>
    <property type="evidence" value="ECO:0007669"/>
    <property type="project" value="UniProtKB-UniRule"/>
</dbReference>
<name>A0A9P8T6K6_9ASCO</name>
<reference evidence="11" key="1">
    <citation type="journal article" date="2021" name="Open Biol.">
        <title>Shared evolutionary footprints suggest mitochondrial oxidative damage underlies multiple complex I losses in fungi.</title>
        <authorList>
            <person name="Schikora-Tamarit M.A."/>
            <person name="Marcet-Houben M."/>
            <person name="Nosek J."/>
            <person name="Gabaldon T."/>
        </authorList>
    </citation>
    <scope>NUCLEOTIDE SEQUENCE</scope>
    <source>
        <strain evidence="11">CBS6341</strain>
    </source>
</reference>
<comment type="catalytic activity">
    <reaction evidence="9">
        <text>L-cysteinyl-[protein] + (2E,6E)-farnesyl diphosphate = S-(2E,6E)-farnesyl-L-cysteinyl-[protein] + diphosphate</text>
        <dbReference type="Rhea" id="RHEA:13345"/>
        <dbReference type="Rhea" id="RHEA-COMP:10131"/>
        <dbReference type="Rhea" id="RHEA-COMP:11535"/>
        <dbReference type="ChEBI" id="CHEBI:29950"/>
        <dbReference type="ChEBI" id="CHEBI:33019"/>
        <dbReference type="ChEBI" id="CHEBI:86019"/>
        <dbReference type="ChEBI" id="CHEBI:175763"/>
    </reaction>
</comment>
<sequence length="461" mass="51861">MHSDKIRKSKYILSLVGKKRLTETTVVEDSPKSDQENLQYNLMAQMVENGIDLEKELFTPTIEAQRATEDEIKELYDDLLENGETPHLLREKHIRFLKMTFGQLPAPFKAMDHSQPWIFYWVTTSLTLLGYKIPEDIKISLVSKLLGMFHKDGGIGGGPHQIGHVAATYSGILALSLIADKEVWSSIDRKAMYEWLWKLKGDDGSFAMHVGGERDTRATYCVLVTASALNILTPELVEGTAKWISKCQTYEGGFGGTPFDEAHGGYTYCAAASLLILGRETFLTSCNLDKLVHWASTKQLNLEGGFSGRTNKLVDGCYSFWVGGLIPIFDIILGEEEAVSRAGLQNYILACCQNDRNGGLRDKPSKQPDFYHTTYCLFGLAIAQNKFNINQKLLRNFTSLNSLDSFAYAFDSHEISDSIVNVDEFNKIGKFNPIFPLPEGVINKYKEYFTTQPFEHFDVFV</sequence>
<comment type="similarity">
    <text evidence="1 9">Belongs to the protein prenyltransferase subunit beta family.</text>
</comment>
<dbReference type="Proteomes" id="UP000769528">
    <property type="component" value="Unassembled WGS sequence"/>
</dbReference>
<evidence type="ECO:0000256" key="5">
    <source>
        <dbReference type="ARBA" id="ARBA00022679"/>
    </source>
</evidence>
<dbReference type="Gene3D" id="1.50.10.20">
    <property type="match status" value="1"/>
</dbReference>
<keyword evidence="8 9" id="KW-0862">Zinc</keyword>
<dbReference type="GO" id="GO:0004660">
    <property type="term" value="F:protein farnesyltransferase activity"/>
    <property type="evidence" value="ECO:0007669"/>
    <property type="project" value="UniProtKB-UniRule"/>
</dbReference>
<dbReference type="InterPro" id="IPR026872">
    <property type="entry name" value="FTB"/>
</dbReference>
<feature type="domain" description="Prenyltransferase alpha-alpha toroid" evidence="10">
    <location>
        <begin position="88"/>
        <end position="404"/>
    </location>
</feature>